<sequence length="249" mass="28518">MIIHKSLNSIIFKNYLKIIFGFFILFSQALKASENIYIGYASSLHNAMKEIVNDYKKQSDVKLKFGMGASGNIAQQIMRDAPYDIFISANKKWINYLDEHQKIKERQPWISNSLSMIGSMKSLENLTLNDNERFCLADPKNAPLGFYSVEAINAMNLNITDNQIIFLKDAASLQYYLSIDECDYAITYSSYIFNLKKNIDVQSLPLILYSDITYEIGILKLNKDTKDFVNYLQQPGVLGILKNHGFIID</sequence>
<name>A0A0H4IZY1_9PROT</name>
<accession>A0A0H4IZY1</accession>
<comment type="similarity">
    <text evidence="1">Belongs to the bacterial solute-binding protein ModA family.</text>
</comment>
<dbReference type="EMBL" id="CP011002">
    <property type="protein sequence ID" value="AKO66069.1"/>
    <property type="molecule type" value="Genomic_DNA"/>
</dbReference>
<gene>
    <name evidence="5" type="ORF">VI33_05040</name>
</gene>
<proteinExistence type="inferred from homology"/>
<dbReference type="InterPro" id="IPR005950">
    <property type="entry name" value="ModA"/>
</dbReference>
<keyword evidence="2 4" id="KW-0479">Metal-binding</keyword>
<dbReference type="Proteomes" id="UP000066549">
    <property type="component" value="Chromosome"/>
</dbReference>
<dbReference type="GO" id="GO:0015689">
    <property type="term" value="P:molybdate ion transport"/>
    <property type="evidence" value="ECO:0007669"/>
    <property type="project" value="InterPro"/>
</dbReference>
<evidence type="ECO:0000313" key="5">
    <source>
        <dbReference type="EMBL" id="AKO66069.1"/>
    </source>
</evidence>
<feature type="binding site" evidence="4">
    <location>
        <position position="70"/>
    </location>
    <ligand>
        <name>molybdate</name>
        <dbReference type="ChEBI" id="CHEBI:36264"/>
    </ligand>
</feature>
<dbReference type="SUPFAM" id="SSF53850">
    <property type="entry name" value="Periplasmic binding protein-like II"/>
    <property type="match status" value="1"/>
</dbReference>
<protein>
    <recommendedName>
        <fullName evidence="7">Molybdate ABC transporter substrate-binding protein</fullName>
    </recommendedName>
</protein>
<dbReference type="NCBIfam" id="TIGR01256">
    <property type="entry name" value="modA"/>
    <property type="match status" value="1"/>
</dbReference>
<dbReference type="OrthoDB" id="9785015at2"/>
<feature type="binding site" evidence="4">
    <location>
        <position position="43"/>
    </location>
    <ligand>
        <name>molybdate</name>
        <dbReference type="ChEBI" id="CHEBI:36264"/>
    </ligand>
</feature>
<keyword evidence="3" id="KW-0732">Signal</keyword>
<evidence type="ECO:0000256" key="4">
    <source>
        <dbReference type="PIRSR" id="PIRSR004846-1"/>
    </source>
</evidence>
<evidence type="ECO:0000256" key="1">
    <source>
        <dbReference type="ARBA" id="ARBA00009175"/>
    </source>
</evidence>
<dbReference type="GO" id="GO:0030973">
    <property type="term" value="F:molybdate ion binding"/>
    <property type="evidence" value="ECO:0007669"/>
    <property type="project" value="TreeGrafter"/>
</dbReference>
<dbReference type="GO" id="GO:0046872">
    <property type="term" value="F:metal ion binding"/>
    <property type="evidence" value="ECO:0007669"/>
    <property type="project" value="UniProtKB-KW"/>
</dbReference>
<reference evidence="5 6" key="1">
    <citation type="submission" date="2015-03" db="EMBL/GenBank/DDBJ databases">
        <title>Comparative analysis of the OM43 clade including a novel species from Red Sea uncovers genomic and metabolic diversity among marine methylotrophs.</title>
        <authorList>
            <person name="Jimenez-Infante F."/>
            <person name="Ngugi D.K."/>
            <person name="Vinu M."/>
            <person name="Alam I."/>
            <person name="Kamau A."/>
            <person name="Blom J."/>
            <person name="Bajic V.B."/>
            <person name="Stingl U."/>
        </authorList>
    </citation>
    <scope>NUCLEOTIDE SEQUENCE [LARGE SCALE GENOMIC DNA]</scope>
    <source>
        <strain evidence="5 6">MBRSH7</strain>
    </source>
</reference>
<dbReference type="AlphaFoldDB" id="A0A0H4IZY1"/>
<feature type="binding site" evidence="4">
    <location>
        <position position="188"/>
    </location>
    <ligand>
        <name>molybdate</name>
        <dbReference type="ChEBI" id="CHEBI:36264"/>
    </ligand>
</feature>
<dbReference type="PIRSF" id="PIRSF004846">
    <property type="entry name" value="ModA"/>
    <property type="match status" value="1"/>
</dbReference>
<organism evidence="5 6">
    <name type="scientific">Methylophilales bacterium MBRS-H7</name>
    <dbReference type="NCBI Taxonomy" id="1623450"/>
    <lineage>
        <taxon>Bacteria</taxon>
        <taxon>Pseudomonadati</taxon>
        <taxon>Pseudomonadota</taxon>
        <taxon>Betaproteobacteria</taxon>
        <taxon>Nitrosomonadales</taxon>
        <taxon>OM43 clade</taxon>
    </lineage>
</organism>
<evidence type="ECO:0000256" key="2">
    <source>
        <dbReference type="ARBA" id="ARBA00022723"/>
    </source>
</evidence>
<dbReference type="PANTHER" id="PTHR30632">
    <property type="entry name" value="MOLYBDATE-BINDING PERIPLASMIC PROTEIN"/>
    <property type="match status" value="1"/>
</dbReference>
<dbReference type="Gene3D" id="3.40.190.10">
    <property type="entry name" value="Periplasmic binding protein-like II"/>
    <property type="match status" value="2"/>
</dbReference>
<keyword evidence="6" id="KW-1185">Reference proteome</keyword>
<evidence type="ECO:0008006" key="7">
    <source>
        <dbReference type="Google" id="ProtNLM"/>
    </source>
</evidence>
<evidence type="ECO:0000256" key="3">
    <source>
        <dbReference type="ARBA" id="ARBA00022729"/>
    </source>
</evidence>
<evidence type="ECO:0000313" key="6">
    <source>
        <dbReference type="Proteomes" id="UP000066549"/>
    </source>
</evidence>
<keyword evidence="4" id="KW-0500">Molybdenum</keyword>
<dbReference type="PANTHER" id="PTHR30632:SF0">
    <property type="entry name" value="SULFATE-BINDING PROTEIN"/>
    <property type="match status" value="1"/>
</dbReference>
<dbReference type="Pfam" id="PF13531">
    <property type="entry name" value="SBP_bac_11"/>
    <property type="match status" value="1"/>
</dbReference>
<dbReference type="InterPro" id="IPR050682">
    <property type="entry name" value="ModA/WtpA"/>
</dbReference>